<organism evidence="5 6">
    <name type="scientific">Carboxylicivirga mesophila</name>
    <dbReference type="NCBI Taxonomy" id="1166478"/>
    <lineage>
        <taxon>Bacteria</taxon>
        <taxon>Pseudomonadati</taxon>
        <taxon>Bacteroidota</taxon>
        <taxon>Bacteroidia</taxon>
        <taxon>Marinilabiliales</taxon>
        <taxon>Marinilabiliaceae</taxon>
        <taxon>Carboxylicivirga</taxon>
    </lineage>
</organism>
<comment type="caution">
    <text evidence="5">The sequence shown here is derived from an EMBL/GenBank/DDBJ whole genome shotgun (WGS) entry which is preliminary data.</text>
</comment>
<dbReference type="SMART" id="SM00345">
    <property type="entry name" value="HTH_GNTR"/>
    <property type="match status" value="1"/>
</dbReference>
<keyword evidence="6" id="KW-1185">Reference proteome</keyword>
<dbReference type="InterPro" id="IPR036388">
    <property type="entry name" value="WH-like_DNA-bd_sf"/>
</dbReference>
<dbReference type="InterPro" id="IPR008920">
    <property type="entry name" value="TF_FadR/GntR_C"/>
</dbReference>
<dbReference type="Pfam" id="PF00392">
    <property type="entry name" value="GntR"/>
    <property type="match status" value="1"/>
</dbReference>
<proteinExistence type="predicted"/>
<dbReference type="PROSITE" id="PS50949">
    <property type="entry name" value="HTH_GNTR"/>
    <property type="match status" value="1"/>
</dbReference>
<dbReference type="SMART" id="SM00895">
    <property type="entry name" value="FCD"/>
    <property type="match status" value="1"/>
</dbReference>
<reference evidence="5 6" key="1">
    <citation type="journal article" date="2014" name="Int. J. Syst. Evol. Microbiol.">
        <title>Carboxylicivirga gen. nov. in the family Marinilabiliaceae with two novel species, Carboxylicivirga mesophila sp. nov. and Carboxylicivirga taeanensis sp. nov., and reclassification of Cytophaga fermentans as Saccharicrinis fermentans gen. nov., comb. nov.</title>
        <authorList>
            <person name="Yang S.H."/>
            <person name="Seo H.S."/>
            <person name="Woo J.H."/>
            <person name="Oh H.M."/>
            <person name="Jang H."/>
            <person name="Lee J.H."/>
            <person name="Kim S.J."/>
            <person name="Kwon K.K."/>
        </authorList>
    </citation>
    <scope>NUCLEOTIDE SEQUENCE [LARGE SCALE GENOMIC DNA]</scope>
    <source>
        <strain evidence="5 6">JCM 18290</strain>
    </source>
</reference>
<dbReference type="Gene3D" id="1.10.10.10">
    <property type="entry name" value="Winged helix-like DNA-binding domain superfamily/Winged helix DNA-binding domain"/>
    <property type="match status" value="1"/>
</dbReference>
<evidence type="ECO:0000256" key="2">
    <source>
        <dbReference type="ARBA" id="ARBA00023125"/>
    </source>
</evidence>
<feature type="domain" description="HTH gntR-type" evidence="4">
    <location>
        <begin position="18"/>
        <end position="86"/>
    </location>
</feature>
<dbReference type="InterPro" id="IPR000524">
    <property type="entry name" value="Tscrpt_reg_HTH_GntR"/>
</dbReference>
<keyword evidence="3" id="KW-0804">Transcription</keyword>
<dbReference type="EMBL" id="JAGUCN010000005">
    <property type="protein sequence ID" value="MBS2210984.1"/>
    <property type="molecule type" value="Genomic_DNA"/>
</dbReference>
<dbReference type="PANTHER" id="PTHR43537">
    <property type="entry name" value="TRANSCRIPTIONAL REGULATOR, GNTR FAMILY"/>
    <property type="match status" value="1"/>
</dbReference>
<accession>A0ABS5K7L2</accession>
<evidence type="ECO:0000313" key="5">
    <source>
        <dbReference type="EMBL" id="MBS2210984.1"/>
    </source>
</evidence>
<keyword evidence="2" id="KW-0238">DNA-binding</keyword>
<dbReference type="Gene3D" id="1.20.120.530">
    <property type="entry name" value="GntR ligand-binding domain-like"/>
    <property type="match status" value="1"/>
</dbReference>
<dbReference type="SUPFAM" id="SSF46785">
    <property type="entry name" value="Winged helix' DNA-binding domain"/>
    <property type="match status" value="1"/>
</dbReference>
<keyword evidence="1" id="KW-0805">Transcription regulation</keyword>
<dbReference type="InterPro" id="IPR011711">
    <property type="entry name" value="GntR_C"/>
</dbReference>
<sequence>MTDKTKNNSLNITAVDSSSLVDKVEQTLIDLLISEKLNPGDQIPKELELTEMLGVSRTVIREALNRLKTIGLIESTKRKGSTIKSPDLLFLLKKSLIPNILDQATLKDIFELRLVIEIGMSDLIYNRATPEDIAELEQIVATEPDSPKEVLFDVDHEIKFHGKLYQISGNHTLIDFQTILLPAFRYVYDSGMIESPNHDSKWVSHQDLVKILKDGNANKFRNAMRKHLDRHFKGYFK</sequence>
<evidence type="ECO:0000256" key="1">
    <source>
        <dbReference type="ARBA" id="ARBA00023015"/>
    </source>
</evidence>
<evidence type="ECO:0000256" key="3">
    <source>
        <dbReference type="ARBA" id="ARBA00023163"/>
    </source>
</evidence>
<dbReference type="InterPro" id="IPR036390">
    <property type="entry name" value="WH_DNA-bd_sf"/>
</dbReference>
<evidence type="ECO:0000259" key="4">
    <source>
        <dbReference type="PROSITE" id="PS50949"/>
    </source>
</evidence>
<dbReference type="CDD" id="cd07377">
    <property type="entry name" value="WHTH_GntR"/>
    <property type="match status" value="1"/>
</dbReference>
<evidence type="ECO:0000313" key="6">
    <source>
        <dbReference type="Proteomes" id="UP000721861"/>
    </source>
</evidence>
<dbReference type="PRINTS" id="PR00035">
    <property type="entry name" value="HTHGNTR"/>
</dbReference>
<dbReference type="Proteomes" id="UP000721861">
    <property type="component" value="Unassembled WGS sequence"/>
</dbReference>
<dbReference type="Pfam" id="PF07729">
    <property type="entry name" value="FCD"/>
    <property type="match status" value="1"/>
</dbReference>
<gene>
    <name evidence="5" type="ORF">KEM09_06210</name>
</gene>
<dbReference type="RefSeq" id="WP_212226809.1">
    <property type="nucleotide sequence ID" value="NZ_JAGUCN010000005.1"/>
</dbReference>
<dbReference type="SUPFAM" id="SSF48008">
    <property type="entry name" value="GntR ligand-binding domain-like"/>
    <property type="match status" value="1"/>
</dbReference>
<dbReference type="PANTHER" id="PTHR43537:SF45">
    <property type="entry name" value="GNTR FAMILY REGULATORY PROTEIN"/>
    <property type="match status" value="1"/>
</dbReference>
<protein>
    <submittedName>
        <fullName evidence="5">FadR family transcriptional regulator</fullName>
    </submittedName>
</protein>
<name>A0ABS5K7L2_9BACT</name>